<dbReference type="SUPFAM" id="SSF82153">
    <property type="entry name" value="FAS1 domain"/>
    <property type="match status" value="4"/>
</dbReference>
<feature type="disulfide bond" evidence="8">
    <location>
        <begin position="185"/>
        <end position="194"/>
    </location>
</feature>
<dbReference type="Pfam" id="PF12947">
    <property type="entry name" value="EGF_3"/>
    <property type="match status" value="2"/>
</dbReference>
<keyword evidence="7" id="KW-0325">Glycoprotein</keyword>
<keyword evidence="2 8" id="KW-0245">EGF-like domain</keyword>
<evidence type="ECO:0000256" key="3">
    <source>
        <dbReference type="ARBA" id="ARBA00022692"/>
    </source>
</evidence>
<dbReference type="Proteomes" id="UP001046870">
    <property type="component" value="Chromosome 25"/>
</dbReference>
<dbReference type="InterPro" id="IPR024731">
    <property type="entry name" value="NELL2-like_EGF"/>
</dbReference>
<evidence type="ECO:0000313" key="13">
    <source>
        <dbReference type="Proteomes" id="UP001046870"/>
    </source>
</evidence>
<dbReference type="InterPro" id="IPR036378">
    <property type="entry name" value="FAS1_dom_sf"/>
</dbReference>
<dbReference type="EMBL" id="JAFDVH010000025">
    <property type="protein sequence ID" value="KAG7454371.1"/>
    <property type="molecule type" value="Genomic_DNA"/>
</dbReference>
<feature type="domain" description="EGF-like" evidence="10">
    <location>
        <begin position="863"/>
        <end position="905"/>
    </location>
</feature>
<evidence type="ECO:0000256" key="6">
    <source>
        <dbReference type="ARBA" id="ARBA00023157"/>
    </source>
</evidence>
<feature type="domain" description="FAS1" evidence="11">
    <location>
        <begin position="365"/>
        <end position="505"/>
    </location>
</feature>
<dbReference type="PROSITE" id="PS50213">
    <property type="entry name" value="FAS1"/>
    <property type="match status" value="4"/>
</dbReference>
<dbReference type="FunFam" id="2.30.180.10:FF:000018">
    <property type="entry name" value="Stabilin 2"/>
    <property type="match status" value="1"/>
</dbReference>
<evidence type="ECO:0000256" key="1">
    <source>
        <dbReference type="ARBA" id="ARBA00004167"/>
    </source>
</evidence>
<feature type="domain" description="FAS1" evidence="11">
    <location>
        <begin position="990"/>
        <end position="1123"/>
    </location>
</feature>
<evidence type="ECO:0000256" key="9">
    <source>
        <dbReference type="SAM" id="SignalP"/>
    </source>
</evidence>
<keyword evidence="4" id="KW-1133">Transmembrane helix</keyword>
<comment type="caution">
    <text evidence="12">The sequence shown here is derived from an EMBL/GenBank/DDBJ whole genome shotgun (WGS) entry which is preliminary data.</text>
</comment>
<dbReference type="FunFam" id="2.30.180.10:FF:000014">
    <property type="entry name" value="Stabilin 1"/>
    <property type="match status" value="1"/>
</dbReference>
<dbReference type="Gene3D" id="2.170.300.10">
    <property type="entry name" value="Tie2 ligand-binding domain superfamily"/>
    <property type="match status" value="1"/>
</dbReference>
<dbReference type="PANTHER" id="PTHR24038:SF0">
    <property type="entry name" value="STABILIN-2"/>
    <property type="match status" value="1"/>
</dbReference>
<dbReference type="InterPro" id="IPR000742">
    <property type="entry name" value="EGF"/>
</dbReference>
<dbReference type="SMART" id="SM00554">
    <property type="entry name" value="FAS1"/>
    <property type="match status" value="4"/>
</dbReference>
<dbReference type="SUPFAM" id="SSF57196">
    <property type="entry name" value="EGF/Laminin"/>
    <property type="match status" value="2"/>
</dbReference>
<organism evidence="12 13">
    <name type="scientific">Megalops atlanticus</name>
    <name type="common">Tarpon</name>
    <name type="synonym">Clupea gigantea</name>
    <dbReference type="NCBI Taxonomy" id="7932"/>
    <lineage>
        <taxon>Eukaryota</taxon>
        <taxon>Metazoa</taxon>
        <taxon>Chordata</taxon>
        <taxon>Craniata</taxon>
        <taxon>Vertebrata</taxon>
        <taxon>Euteleostomi</taxon>
        <taxon>Actinopterygii</taxon>
        <taxon>Neopterygii</taxon>
        <taxon>Teleostei</taxon>
        <taxon>Elopiformes</taxon>
        <taxon>Megalopidae</taxon>
        <taxon>Megalops</taxon>
    </lineage>
</organism>
<gene>
    <name evidence="12" type="ORF">MATL_G00259010</name>
</gene>
<dbReference type="PROSITE" id="PS01186">
    <property type="entry name" value="EGF_2"/>
    <property type="match status" value="7"/>
</dbReference>
<dbReference type="GO" id="GO:0016020">
    <property type="term" value="C:membrane"/>
    <property type="evidence" value="ECO:0007669"/>
    <property type="project" value="UniProtKB-SubCell"/>
</dbReference>
<evidence type="ECO:0000256" key="7">
    <source>
        <dbReference type="ARBA" id="ARBA00023180"/>
    </source>
</evidence>
<evidence type="ECO:0000256" key="2">
    <source>
        <dbReference type="ARBA" id="ARBA00022536"/>
    </source>
</evidence>
<dbReference type="InterPro" id="IPR000782">
    <property type="entry name" value="FAS1_domain"/>
</dbReference>
<dbReference type="FunFam" id="2.30.180.10:FF:000017">
    <property type="entry name" value="Stabilin 2"/>
    <property type="match status" value="1"/>
</dbReference>
<evidence type="ECO:0000259" key="11">
    <source>
        <dbReference type="PROSITE" id="PS50213"/>
    </source>
</evidence>
<keyword evidence="9" id="KW-0732">Signal</keyword>
<evidence type="ECO:0008006" key="14">
    <source>
        <dbReference type="Google" id="ProtNLM"/>
    </source>
</evidence>
<keyword evidence="5" id="KW-0472">Membrane</keyword>
<feature type="disulfide bond" evidence="8">
    <location>
        <begin position="767"/>
        <end position="776"/>
    </location>
</feature>
<feature type="disulfide bond" evidence="8">
    <location>
        <begin position="166"/>
        <end position="183"/>
    </location>
</feature>
<dbReference type="PROSITE" id="PS00022">
    <property type="entry name" value="EGF_1"/>
    <property type="match status" value="3"/>
</dbReference>
<evidence type="ECO:0000256" key="4">
    <source>
        <dbReference type="ARBA" id="ARBA00022989"/>
    </source>
</evidence>
<dbReference type="SMART" id="SM00179">
    <property type="entry name" value="EGF_CA"/>
    <property type="match status" value="3"/>
</dbReference>
<evidence type="ECO:0000256" key="5">
    <source>
        <dbReference type="ARBA" id="ARBA00023136"/>
    </source>
</evidence>
<feature type="domain" description="EGF-like" evidence="10">
    <location>
        <begin position="906"/>
        <end position="948"/>
    </location>
</feature>
<protein>
    <recommendedName>
        <fullName evidence="14">Stabilin 2</fullName>
    </recommendedName>
</protein>
<evidence type="ECO:0000259" key="10">
    <source>
        <dbReference type="PROSITE" id="PS50026"/>
    </source>
</evidence>
<keyword evidence="13" id="KW-1185">Reference proteome</keyword>
<feature type="domain" description="EGF-like" evidence="10">
    <location>
        <begin position="949"/>
        <end position="990"/>
    </location>
</feature>
<dbReference type="Gene3D" id="2.10.25.10">
    <property type="entry name" value="Laminin"/>
    <property type="match status" value="6"/>
</dbReference>
<keyword evidence="6 8" id="KW-1015">Disulfide bond</keyword>
<dbReference type="Gene3D" id="2.30.180.10">
    <property type="entry name" value="FAS1 domain"/>
    <property type="match status" value="4"/>
</dbReference>
<feature type="disulfide bond" evidence="8">
    <location>
        <begin position="206"/>
        <end position="223"/>
    </location>
</feature>
<sequence>MDPGWSRHTSALVLALMSLLLLLASAAGQNKNRCDKMKTVTTETGCHSCFISAQVDCPAGFKKRTPGKGQPGCKYRVSQGPNLVLNINGCSHECYKEVLEPACCPGYWGTDCVECPENAESPCSNNGVCSDGQAGNGTCSCKAGFVGTACEDCAGSLYGPTCSSVCSCVHGVCNSGIRGDGKCTCFSGYKGPKCDQELPECVSLSCPQNARCSEDALTGKLQCRCLPGYQGDGTQCTSINPCKQKVCHTNAVCAHLGPNRHSCTCADGYRGNGVVCMPVDPCQTDFGGCPTDSTRCVYDGPGKSHCECLQGFENLVQGVGCSLKNLCKPDTCNKNADCSTIHPGVTQCKCREGYIGNGNVCHGNIIQRLQELNTEPGGQWTGQLSNAMTLFESSLPWQLASLGPFTIFIPINKGFKGTPVKTLVADQMNARYLCKLHVVAGLLSFEDLKKGNVYYTLTGKSGETVTTDEDQVIKIRIHGSRKKAGILQSDIAAYNGVIHIVSKVMDSVAPTVQSEKEENLIKILSDNGKFAKFKNLLEKANMVQLLEQPGPYTLFAPTNSALDAMNKADLDYLLTDQGKTKLLELLRNHIIQSVALEVVNVVSSPRSVTMANQVLTFKVMDNGQIQVNDVPILEADVEAKNGRLYSLDGVLIPASIEPVLPRRCDTTKTSVIKGKCVRCAEVIKSACPSGVSTETFSRGCVFRDTSLGVSVPTLGCSLLCNSTATTQLCCKGFYGPDCSPCPGGFATPCSGHGQCMDGIDGNGTCVCQENFKGSRCQYCSNPNKFGPNCDKTCACIHGECDNRPEGDGACKPNTCQTGYTGKFCERHTQACGPRVEFCHAHATCDFNGEQSTGFQGDGITCVEMDPCALPKRGGCSVNAKCIKTGPGTHTCQCLRGWRPDGDDCQAINNCLEPVSGGCHANATCIYIGPGQSDCECKSGFRGNGRDCEPVNKCVEQNGGCHYLATCRYLSPGAWQCVCEEGYAGDGQVCYGTVAQELAAVPEGSEFSKWVTDAGLSQMLSVTKNITLFLPSKSAVAKMPKGDKDFWTLRKSNLISLVKYHMVRGIYQLADLRAGPSSLQLTSFLKASLPVSKTNVTTIVGGARITSSDIAAINGVVHVIDTVLVPDRQLTEGLLELLGQRPEYSMFRSYLIQYNLTEEMEDFSAYTLFAPSNSAIKDYLSKTGTTSLDINTTRYHIIPAEKLMKKNLQNGAHKETLLGFSFQVGFFLRGGNVFVNEAQVSLTDVETSKGVIHGLLSVMEIMRNRCDKEEAELIPGICLDCFTTKNPCPQEQKQCIG</sequence>
<feature type="domain" description="EGF-like" evidence="10">
    <location>
        <begin position="158"/>
        <end position="195"/>
    </location>
</feature>
<dbReference type="SMART" id="SM00181">
    <property type="entry name" value="EGF"/>
    <property type="match status" value="11"/>
</dbReference>
<feature type="domain" description="EGF-like" evidence="10">
    <location>
        <begin position="323"/>
        <end position="362"/>
    </location>
</feature>
<feature type="chain" id="PRO_5038691452" description="Stabilin 2" evidence="9">
    <location>
        <begin position="29"/>
        <end position="1296"/>
    </location>
</feature>
<dbReference type="GO" id="GO:0005509">
    <property type="term" value="F:calcium ion binding"/>
    <property type="evidence" value="ECO:0007669"/>
    <property type="project" value="InterPro"/>
</dbReference>
<dbReference type="InterPro" id="IPR001881">
    <property type="entry name" value="EGF-like_Ca-bd_dom"/>
</dbReference>
<name>A0A9D3P8L9_MEGAT</name>
<feature type="signal peptide" evidence="9">
    <location>
        <begin position="1"/>
        <end position="28"/>
    </location>
</feature>
<feature type="domain" description="EGF-like" evidence="10">
    <location>
        <begin position="197"/>
        <end position="237"/>
    </location>
</feature>
<feature type="domain" description="FAS1" evidence="11">
    <location>
        <begin position="1130"/>
        <end position="1258"/>
    </location>
</feature>
<keyword evidence="3" id="KW-0812">Transmembrane</keyword>
<feature type="disulfide bond" evidence="8">
    <location>
        <begin position="141"/>
        <end position="150"/>
    </location>
</feature>
<feature type="domain" description="FAS1" evidence="11">
    <location>
        <begin position="517"/>
        <end position="651"/>
    </location>
</feature>
<feature type="domain" description="EGF-like" evidence="10">
    <location>
        <begin position="111"/>
        <end position="151"/>
    </location>
</feature>
<comment type="caution">
    <text evidence="8">Lacks conserved residue(s) required for the propagation of feature annotation.</text>
</comment>
<feature type="domain" description="EGF-like" evidence="10">
    <location>
        <begin position="238"/>
        <end position="277"/>
    </location>
</feature>
<comment type="subcellular location">
    <subcellularLocation>
        <location evidence="1">Membrane</location>
        <topology evidence="1">Single-pass membrane protein</topology>
    </subcellularLocation>
</comment>
<reference evidence="12" key="1">
    <citation type="submission" date="2021-01" db="EMBL/GenBank/DDBJ databases">
        <authorList>
            <person name="Zahm M."/>
            <person name="Roques C."/>
            <person name="Cabau C."/>
            <person name="Klopp C."/>
            <person name="Donnadieu C."/>
            <person name="Jouanno E."/>
            <person name="Lampietro C."/>
            <person name="Louis A."/>
            <person name="Herpin A."/>
            <person name="Echchiki A."/>
            <person name="Berthelot C."/>
            <person name="Parey E."/>
            <person name="Roest-Crollius H."/>
            <person name="Braasch I."/>
            <person name="Postlethwait J."/>
            <person name="Bobe J."/>
            <person name="Montfort J."/>
            <person name="Bouchez O."/>
            <person name="Begum T."/>
            <person name="Mejri S."/>
            <person name="Adams A."/>
            <person name="Chen W.-J."/>
            <person name="Guiguen Y."/>
        </authorList>
    </citation>
    <scope>NUCLEOTIDE SEQUENCE</scope>
    <source>
        <strain evidence="12">YG-15Mar2019-1</strain>
        <tissue evidence="12">Brain</tissue>
    </source>
</reference>
<dbReference type="PANTHER" id="PTHR24038">
    <property type="entry name" value="STABILIN"/>
    <property type="match status" value="1"/>
</dbReference>
<accession>A0A9D3P8L9</accession>
<dbReference type="PROSITE" id="PS50026">
    <property type="entry name" value="EGF_3"/>
    <property type="match status" value="9"/>
</dbReference>
<evidence type="ECO:0000313" key="12">
    <source>
        <dbReference type="EMBL" id="KAG7454371.1"/>
    </source>
</evidence>
<proteinExistence type="predicted"/>
<dbReference type="OrthoDB" id="286301at2759"/>
<feature type="domain" description="EGF-like" evidence="10">
    <location>
        <begin position="737"/>
        <end position="777"/>
    </location>
</feature>
<dbReference type="InterPro" id="IPR056806">
    <property type="entry name" value="EGF_STAB1-2"/>
</dbReference>
<evidence type="ECO:0000256" key="8">
    <source>
        <dbReference type="PROSITE-ProRule" id="PRU00076"/>
    </source>
</evidence>
<dbReference type="FunFam" id="2.10.25.10:FF:000040">
    <property type="entry name" value="Stabilin 2"/>
    <property type="match status" value="2"/>
</dbReference>
<dbReference type="Pfam" id="PF02469">
    <property type="entry name" value="Fasciclin"/>
    <property type="match status" value="4"/>
</dbReference>
<dbReference type="Pfam" id="PF24887">
    <property type="entry name" value="EGF_STAB1-2"/>
    <property type="match status" value="1"/>
</dbReference>